<protein>
    <recommendedName>
        <fullName evidence="4 16">Very-long-chain (3R)-3-hydroxyacyl-CoA dehydratase</fullName>
        <ecNumber evidence="4 16">4.2.1.134</ecNumber>
    </recommendedName>
</protein>
<dbReference type="RefSeq" id="XP_024943817.1">
    <property type="nucleotide sequence ID" value="XM_025088049.1"/>
</dbReference>
<comment type="caution">
    <text evidence="16">Lacks conserved residue(s) required for the propagation of feature annotation.</text>
</comment>
<keyword evidence="10" id="KW-0175">Coiled coil</keyword>
<dbReference type="FunFam" id="2.60.40.790:FF:000013">
    <property type="entry name" value="Very-long-chain (3R)-3-hydroxyacyl-CoA dehydratase"/>
    <property type="match status" value="1"/>
</dbReference>
<keyword evidence="6 16" id="KW-0812">Transmembrane</keyword>
<proteinExistence type="inferred from homology"/>
<dbReference type="Proteomes" id="UP000694920">
    <property type="component" value="Unplaced"/>
</dbReference>
<evidence type="ECO:0000256" key="14">
    <source>
        <dbReference type="ARBA" id="ARBA00023239"/>
    </source>
</evidence>
<dbReference type="PROSITE" id="PS51203">
    <property type="entry name" value="CS"/>
    <property type="match status" value="1"/>
</dbReference>
<evidence type="ECO:0000256" key="13">
    <source>
        <dbReference type="ARBA" id="ARBA00023160"/>
    </source>
</evidence>
<dbReference type="InterPro" id="IPR007482">
    <property type="entry name" value="Tyr_Pase-like_PTPLA"/>
</dbReference>
<keyword evidence="13 16" id="KW-0275">Fatty acid biosynthesis</keyword>
<evidence type="ECO:0000256" key="12">
    <source>
        <dbReference type="ARBA" id="ARBA00023136"/>
    </source>
</evidence>
<keyword evidence="14 16" id="KW-0456">Lyase</keyword>
<feature type="transmembrane region" description="Helical" evidence="16">
    <location>
        <begin position="323"/>
        <end position="346"/>
    </location>
</feature>
<feature type="domain" description="CS" evidence="17">
    <location>
        <begin position="4"/>
        <end position="94"/>
    </location>
</feature>
<comment type="similarity">
    <text evidence="3 16">Belongs to the very long-chain fatty acids dehydratase HACD family.</text>
</comment>
<evidence type="ECO:0000256" key="5">
    <source>
        <dbReference type="ARBA" id="ARBA00022516"/>
    </source>
</evidence>
<evidence type="ECO:0000256" key="4">
    <source>
        <dbReference type="ARBA" id="ARBA00013122"/>
    </source>
</evidence>
<comment type="subcellular location">
    <subcellularLocation>
        <location evidence="1 16">Endoplasmic reticulum membrane</location>
        <topology evidence="1 16">Multi-pass membrane protein</topology>
    </subcellularLocation>
</comment>
<evidence type="ECO:0000256" key="1">
    <source>
        <dbReference type="ARBA" id="ARBA00004477"/>
    </source>
</evidence>
<comment type="pathway">
    <text evidence="2 16">Lipid metabolism; fatty acid biosynthesis.</text>
</comment>
<evidence type="ECO:0000256" key="15">
    <source>
        <dbReference type="ARBA" id="ARBA00025733"/>
    </source>
</evidence>
<name>A0AAJ7RNR1_CEPCN</name>
<dbReference type="GO" id="GO:0042761">
    <property type="term" value="P:very long-chain fatty acid biosynthetic process"/>
    <property type="evidence" value="ECO:0007669"/>
    <property type="project" value="TreeGrafter"/>
</dbReference>
<dbReference type="PANTHER" id="PTHR11035:SF35">
    <property type="entry name" value="VERY-LONG-CHAIN (3R)-3-HYDROXYACYL-COA DEHYDRATASE"/>
    <property type="match status" value="1"/>
</dbReference>
<dbReference type="CTD" id="201562"/>
<sequence length="368" mass="43968">MLKVLTPFVYWAQTETQCTLKIDLTDVKDLKAKFDDKRLQFIAHGQGARGPHSYGFTLDFHSCIDPEESYYKVIDRQVDIVLHKQCNAWWPRLTSQPQKPPWLKIDFDKWRSQDMDDNEEEKRDVCQDYPDTYDWLQKEELGYRKEDLKKVYLIFYDLCQFVGYIYILAVMGIRYSRDGPESMRETYDAVGNPMKFIQLLRFLEAMHPLFGYTNGSTLVAFLQVSSRAFIVFCMMEAEPRMQEKPVVFYVFLIWSTAEMVRYLYYIVHLLNLEIPLLTWLRHTIWMPLYPLAFLCEDIIIIRNIPYFEETQKFTIGLPNAWNFAFHFPSFMKIYLLVLCLPGRYTLMSRMNHIRHKKLGKFNIKRKST</sequence>
<dbReference type="KEGG" id="ccin:107270713"/>
<dbReference type="Pfam" id="PF04969">
    <property type="entry name" value="CS"/>
    <property type="match status" value="1"/>
</dbReference>
<evidence type="ECO:0000256" key="7">
    <source>
        <dbReference type="ARBA" id="ARBA00022824"/>
    </source>
</evidence>
<dbReference type="EC" id="4.2.1.134" evidence="4 16"/>
<evidence type="ECO:0000259" key="17">
    <source>
        <dbReference type="PROSITE" id="PS51203"/>
    </source>
</evidence>
<dbReference type="GO" id="GO:0030497">
    <property type="term" value="P:fatty acid elongation"/>
    <property type="evidence" value="ECO:0007669"/>
    <property type="project" value="TreeGrafter"/>
</dbReference>
<dbReference type="Gene3D" id="2.60.40.790">
    <property type="match status" value="1"/>
</dbReference>
<evidence type="ECO:0000256" key="10">
    <source>
        <dbReference type="ARBA" id="ARBA00023054"/>
    </source>
</evidence>
<evidence type="ECO:0000313" key="19">
    <source>
        <dbReference type="RefSeq" id="XP_015601456.1"/>
    </source>
</evidence>
<keyword evidence="12 16" id="KW-0472">Membrane</keyword>
<keyword evidence="7 16" id="KW-0256">Endoplasmic reticulum</keyword>
<comment type="catalytic activity">
    <reaction evidence="16">
        <text>a very-long-chain (3R)-3-hydroxyacyl-CoA = a very-long-chain (2E)-enoyl-CoA + H2O</text>
        <dbReference type="Rhea" id="RHEA:45812"/>
        <dbReference type="ChEBI" id="CHEBI:15377"/>
        <dbReference type="ChEBI" id="CHEBI:83728"/>
        <dbReference type="ChEBI" id="CHEBI:85440"/>
        <dbReference type="EC" id="4.2.1.134"/>
    </reaction>
</comment>
<dbReference type="GeneID" id="107270713"/>
<keyword evidence="8 16" id="KW-0276">Fatty acid metabolism</keyword>
<feature type="transmembrane region" description="Helical" evidence="16">
    <location>
        <begin position="209"/>
        <end position="234"/>
    </location>
</feature>
<evidence type="ECO:0000313" key="20">
    <source>
        <dbReference type="RefSeq" id="XP_024943817.1"/>
    </source>
</evidence>
<dbReference type="GO" id="GO:0102158">
    <property type="term" value="F:very-long-chain (3R)-3-hydroxyacyl-CoA dehydratase activity"/>
    <property type="evidence" value="ECO:0007669"/>
    <property type="project" value="UniProtKB-EC"/>
</dbReference>
<feature type="transmembrane region" description="Helical" evidence="16">
    <location>
        <begin position="151"/>
        <end position="173"/>
    </location>
</feature>
<dbReference type="InterPro" id="IPR008978">
    <property type="entry name" value="HSP20-like_chaperone"/>
</dbReference>
<keyword evidence="11 16" id="KW-0443">Lipid metabolism</keyword>
<keyword evidence="5 16" id="KW-0444">Lipid biosynthesis</keyword>
<organism evidence="18 20">
    <name type="scientific">Cephus cinctus</name>
    <name type="common">Wheat stem sawfly</name>
    <dbReference type="NCBI Taxonomy" id="211228"/>
    <lineage>
        <taxon>Eukaryota</taxon>
        <taxon>Metazoa</taxon>
        <taxon>Ecdysozoa</taxon>
        <taxon>Arthropoda</taxon>
        <taxon>Hexapoda</taxon>
        <taxon>Insecta</taxon>
        <taxon>Pterygota</taxon>
        <taxon>Neoptera</taxon>
        <taxon>Endopterygota</taxon>
        <taxon>Hymenoptera</taxon>
        <taxon>Cephoidea</taxon>
        <taxon>Cephidae</taxon>
        <taxon>Cephus</taxon>
    </lineage>
</organism>
<gene>
    <name evidence="19 20" type="primary">LOC107270713</name>
</gene>
<evidence type="ECO:0000256" key="9">
    <source>
        <dbReference type="ARBA" id="ARBA00022989"/>
    </source>
</evidence>
<dbReference type="RefSeq" id="XP_015601456.1">
    <property type="nucleotide sequence ID" value="XM_015745970.2"/>
</dbReference>
<keyword evidence="18" id="KW-1185">Reference proteome</keyword>
<evidence type="ECO:0000256" key="3">
    <source>
        <dbReference type="ARBA" id="ARBA00007811"/>
    </source>
</evidence>
<dbReference type="PANTHER" id="PTHR11035">
    <property type="entry name" value="VERY-LONG-CHAIN (3R)-3-HYDROXYACYL-COA DEHYDRATASE"/>
    <property type="match status" value="1"/>
</dbReference>
<dbReference type="GO" id="GO:0005789">
    <property type="term" value="C:endoplasmic reticulum membrane"/>
    <property type="evidence" value="ECO:0007669"/>
    <property type="project" value="UniProtKB-SubCell"/>
</dbReference>
<comment type="function">
    <text evidence="16">Catalyzes the third of the four reactions of the long-chain fatty acids elongation cycle. This endoplasmic reticulum-bound enzymatic process, allows the addition of two carbons to the chain of long- and very long-chain fatty acids/VLCFAs per cycle. This enzyme catalyzes the dehydration of the 3-hydroxyacyl-CoA intermediate into trans-2,3-enoyl-CoA, within each cycle of fatty acid elongation. Thereby, it participates to the production of VLCFAs of different chain lengths that are involved in multiple biological processes as precursors of membrane lipids and lipid mediators.</text>
</comment>
<dbReference type="CDD" id="cd06465">
    <property type="entry name" value="p23_hB-ind1_like"/>
    <property type="match status" value="1"/>
</dbReference>
<dbReference type="SUPFAM" id="SSF49764">
    <property type="entry name" value="HSP20-like chaperones"/>
    <property type="match status" value="1"/>
</dbReference>
<evidence type="ECO:0000256" key="8">
    <source>
        <dbReference type="ARBA" id="ARBA00022832"/>
    </source>
</evidence>
<evidence type="ECO:0000256" key="2">
    <source>
        <dbReference type="ARBA" id="ARBA00005194"/>
    </source>
</evidence>
<keyword evidence="9 16" id="KW-1133">Transmembrane helix</keyword>
<evidence type="ECO:0000256" key="6">
    <source>
        <dbReference type="ARBA" id="ARBA00022692"/>
    </source>
</evidence>
<evidence type="ECO:0000256" key="16">
    <source>
        <dbReference type="RuleBase" id="RU363109"/>
    </source>
</evidence>
<evidence type="ECO:0000313" key="18">
    <source>
        <dbReference type="Proteomes" id="UP000694920"/>
    </source>
</evidence>
<dbReference type="GO" id="GO:0030148">
    <property type="term" value="P:sphingolipid biosynthetic process"/>
    <property type="evidence" value="ECO:0007669"/>
    <property type="project" value="TreeGrafter"/>
</dbReference>
<dbReference type="Pfam" id="PF04387">
    <property type="entry name" value="PTPLA"/>
    <property type="match status" value="1"/>
</dbReference>
<feature type="transmembrane region" description="Helical" evidence="16">
    <location>
        <begin position="246"/>
        <end position="267"/>
    </location>
</feature>
<accession>A0AAJ7RNR1</accession>
<dbReference type="AlphaFoldDB" id="A0AAJ7RNR1"/>
<comment type="similarity">
    <text evidence="15">Belongs to the p23/wos2 family.</text>
</comment>
<dbReference type="InterPro" id="IPR007052">
    <property type="entry name" value="CS_dom"/>
</dbReference>
<evidence type="ECO:0000256" key="11">
    <source>
        <dbReference type="ARBA" id="ARBA00023098"/>
    </source>
</evidence>
<reference evidence="19 20" key="1">
    <citation type="submission" date="2025-04" db="UniProtKB">
        <authorList>
            <consortium name="RefSeq"/>
        </authorList>
    </citation>
    <scope>IDENTIFICATION</scope>
</reference>